<dbReference type="OrthoDB" id="3055657at2759"/>
<dbReference type="STRING" id="139825.A0A401H2W8"/>
<evidence type="ECO:0000313" key="4">
    <source>
        <dbReference type="Proteomes" id="UP000287166"/>
    </source>
</evidence>
<name>A0A401H2W8_9APHY</name>
<dbReference type="AlphaFoldDB" id="A0A401H2W8"/>
<sequence>MNLRALVFLMNFSLCQLLKISMWALQGCIKVLHMSTQVLVSSVHHIDECAYRLEASTRTIIAAEARDRCQHRYVVGLLGARMQNYHYDHWIATDFVILRTLMDALPDRSSWFCQSSFRDHPPWEILLGHPNADRIVFEPPPFEEIVPDPVALRTRFFHSVINAATVLSRHDELVLVLTGHGTREDGWIWLGVCEDEDNVFLKKEEVELLLDGALCQVILFVTSCYSGHWTSPRWTLHAACQANQVAKSLRKSRSQMFRGGIFVSSLLFAHTAAFSIQAPQPGLVGINGKHDAQSAHNFGPDSHTLPRPIQQTLPTFQALMDHFKARVQSPGTQQNFLIDNVIWDEHSHHNLPLRHLTNDPGSLQRSKCLPPSAITSD</sequence>
<evidence type="ECO:0000256" key="1">
    <source>
        <dbReference type="SAM" id="MobiDB-lite"/>
    </source>
</evidence>
<proteinExistence type="predicted"/>
<reference evidence="3 4" key="1">
    <citation type="journal article" date="2018" name="Sci. Rep.">
        <title>Genome sequence of the cauliflower mushroom Sparassis crispa (Hanabiratake) and its association with beneficial usage.</title>
        <authorList>
            <person name="Kiyama R."/>
            <person name="Furutani Y."/>
            <person name="Kawaguchi K."/>
            <person name="Nakanishi T."/>
        </authorList>
    </citation>
    <scope>NUCLEOTIDE SEQUENCE [LARGE SCALE GENOMIC DNA]</scope>
</reference>
<gene>
    <name evidence="3" type="ORF">SCP_1401910</name>
</gene>
<organism evidence="3 4">
    <name type="scientific">Sparassis crispa</name>
    <dbReference type="NCBI Taxonomy" id="139825"/>
    <lineage>
        <taxon>Eukaryota</taxon>
        <taxon>Fungi</taxon>
        <taxon>Dikarya</taxon>
        <taxon>Basidiomycota</taxon>
        <taxon>Agaricomycotina</taxon>
        <taxon>Agaricomycetes</taxon>
        <taxon>Polyporales</taxon>
        <taxon>Sparassidaceae</taxon>
        <taxon>Sparassis</taxon>
    </lineage>
</organism>
<keyword evidence="2" id="KW-0732">Signal</keyword>
<dbReference type="InParanoid" id="A0A401H2W8"/>
<dbReference type="RefSeq" id="XP_027619699.1">
    <property type="nucleotide sequence ID" value="XM_027763898.1"/>
</dbReference>
<dbReference type="GeneID" id="38785703"/>
<evidence type="ECO:0000313" key="3">
    <source>
        <dbReference type="EMBL" id="GBE88786.1"/>
    </source>
</evidence>
<feature type="chain" id="PRO_5019173066" description="CHAT domain-containing protein" evidence="2">
    <location>
        <begin position="18"/>
        <end position="377"/>
    </location>
</feature>
<protein>
    <recommendedName>
        <fullName evidence="5">CHAT domain-containing protein</fullName>
    </recommendedName>
</protein>
<evidence type="ECO:0008006" key="5">
    <source>
        <dbReference type="Google" id="ProtNLM"/>
    </source>
</evidence>
<evidence type="ECO:0000256" key="2">
    <source>
        <dbReference type="SAM" id="SignalP"/>
    </source>
</evidence>
<accession>A0A401H2W8</accession>
<keyword evidence="4" id="KW-1185">Reference proteome</keyword>
<feature type="region of interest" description="Disordered" evidence="1">
    <location>
        <begin position="354"/>
        <end position="377"/>
    </location>
</feature>
<feature type="signal peptide" evidence="2">
    <location>
        <begin position="1"/>
        <end position="17"/>
    </location>
</feature>
<dbReference type="EMBL" id="BFAD01000014">
    <property type="protein sequence ID" value="GBE88786.1"/>
    <property type="molecule type" value="Genomic_DNA"/>
</dbReference>
<comment type="caution">
    <text evidence="3">The sequence shown here is derived from an EMBL/GenBank/DDBJ whole genome shotgun (WGS) entry which is preliminary data.</text>
</comment>
<dbReference type="Proteomes" id="UP000287166">
    <property type="component" value="Unassembled WGS sequence"/>
</dbReference>